<protein>
    <recommendedName>
        <fullName evidence="13 14">Replicative DNA helicase</fullName>
        <ecNumber evidence="13 14">5.6.2.3</ecNumber>
    </recommendedName>
</protein>
<gene>
    <name evidence="16" type="ORF">DDF65_25070</name>
</gene>
<dbReference type="PANTHER" id="PTHR30153:SF2">
    <property type="entry name" value="REPLICATIVE DNA HELICASE"/>
    <property type="match status" value="1"/>
</dbReference>
<evidence type="ECO:0000256" key="14">
    <source>
        <dbReference type="RuleBase" id="RU362085"/>
    </source>
</evidence>
<evidence type="ECO:0000256" key="7">
    <source>
        <dbReference type="ARBA" id="ARBA00022806"/>
    </source>
</evidence>
<dbReference type="NCBIfam" id="NF006606">
    <property type="entry name" value="PRK09165.1"/>
    <property type="match status" value="1"/>
</dbReference>
<evidence type="ECO:0000256" key="13">
    <source>
        <dbReference type="NCBIfam" id="TIGR00665"/>
    </source>
</evidence>
<dbReference type="PANTHER" id="PTHR30153">
    <property type="entry name" value="REPLICATIVE DNA HELICASE DNAB"/>
    <property type="match status" value="1"/>
</dbReference>
<keyword evidence="8 14" id="KW-0067">ATP-binding</keyword>
<keyword evidence="6 14" id="KW-0378">Hydrolase</keyword>
<comment type="caution">
    <text evidence="16">The sequence shown here is derived from an EMBL/GenBank/DDBJ whole genome shotgun (WGS) entry which is preliminary data.</text>
</comment>
<dbReference type="GO" id="GO:0003677">
    <property type="term" value="F:DNA binding"/>
    <property type="evidence" value="ECO:0007669"/>
    <property type="project" value="UniProtKB-UniRule"/>
</dbReference>
<evidence type="ECO:0000256" key="8">
    <source>
        <dbReference type="ARBA" id="ARBA00022840"/>
    </source>
</evidence>
<dbReference type="NCBIfam" id="TIGR00665">
    <property type="entry name" value="DnaB"/>
    <property type="match status" value="1"/>
</dbReference>
<dbReference type="InterPro" id="IPR016136">
    <property type="entry name" value="DNA_helicase_N/primase_C"/>
</dbReference>
<dbReference type="SUPFAM" id="SSF52540">
    <property type="entry name" value="P-loop containing nucleoside triphosphate hydrolases"/>
    <property type="match status" value="1"/>
</dbReference>
<evidence type="ECO:0000313" key="16">
    <source>
        <dbReference type="EMBL" id="PVM70904.1"/>
    </source>
</evidence>
<dbReference type="InterPro" id="IPR007693">
    <property type="entry name" value="DNA_helicase_DnaB-like_N"/>
</dbReference>
<dbReference type="GO" id="GO:0005829">
    <property type="term" value="C:cytosol"/>
    <property type="evidence" value="ECO:0007669"/>
    <property type="project" value="TreeGrafter"/>
</dbReference>
<dbReference type="GO" id="GO:0043139">
    <property type="term" value="F:5'-3' DNA helicase activity"/>
    <property type="evidence" value="ECO:0007669"/>
    <property type="project" value="UniProtKB-EC"/>
</dbReference>
<evidence type="ECO:0000256" key="2">
    <source>
        <dbReference type="ARBA" id="ARBA00011643"/>
    </source>
</evidence>
<evidence type="ECO:0000256" key="9">
    <source>
        <dbReference type="ARBA" id="ARBA00023125"/>
    </source>
</evidence>
<dbReference type="AlphaFoldDB" id="A0A2T9JIN8"/>
<organism evidence="16 17">
    <name type="scientific">Caulobacter radicis</name>
    <dbReference type="NCBI Taxonomy" id="2172650"/>
    <lineage>
        <taxon>Bacteria</taxon>
        <taxon>Pseudomonadati</taxon>
        <taxon>Pseudomonadota</taxon>
        <taxon>Alphaproteobacteria</taxon>
        <taxon>Caulobacterales</taxon>
        <taxon>Caulobacteraceae</taxon>
        <taxon>Caulobacter</taxon>
    </lineage>
</organism>
<dbReference type="EMBL" id="QDKP01000067">
    <property type="protein sequence ID" value="PVM70904.1"/>
    <property type="molecule type" value="Genomic_DNA"/>
</dbReference>
<dbReference type="GO" id="GO:0006269">
    <property type="term" value="P:DNA replication, synthesis of primer"/>
    <property type="evidence" value="ECO:0007669"/>
    <property type="project" value="UniProtKB-UniRule"/>
</dbReference>
<comment type="catalytic activity">
    <reaction evidence="12 14">
        <text>ATP + H2O = ADP + phosphate + H(+)</text>
        <dbReference type="Rhea" id="RHEA:13065"/>
        <dbReference type="ChEBI" id="CHEBI:15377"/>
        <dbReference type="ChEBI" id="CHEBI:15378"/>
        <dbReference type="ChEBI" id="CHEBI:30616"/>
        <dbReference type="ChEBI" id="CHEBI:43474"/>
        <dbReference type="ChEBI" id="CHEBI:456216"/>
        <dbReference type="EC" id="5.6.2.3"/>
    </reaction>
</comment>
<name>A0A2T9JIN8_9CAUL</name>
<evidence type="ECO:0000256" key="4">
    <source>
        <dbReference type="ARBA" id="ARBA00022705"/>
    </source>
</evidence>
<dbReference type="Gene3D" id="1.10.860.10">
    <property type="entry name" value="DNAb Helicase, Chain A"/>
    <property type="match status" value="1"/>
</dbReference>
<dbReference type="GO" id="GO:1990077">
    <property type="term" value="C:primosome complex"/>
    <property type="evidence" value="ECO:0007669"/>
    <property type="project" value="UniProtKB-UniRule"/>
</dbReference>
<comment type="subunit">
    <text evidence="2">Homohexamer.</text>
</comment>
<accession>A0A2T9JIN8</accession>
<dbReference type="GO" id="GO:0042802">
    <property type="term" value="F:identical protein binding"/>
    <property type="evidence" value="ECO:0007669"/>
    <property type="project" value="UniProtKB-ARBA"/>
</dbReference>
<evidence type="ECO:0000256" key="12">
    <source>
        <dbReference type="ARBA" id="ARBA00048954"/>
    </source>
</evidence>
<dbReference type="Proteomes" id="UP000244913">
    <property type="component" value="Unassembled WGS sequence"/>
</dbReference>
<dbReference type="CDD" id="cd00984">
    <property type="entry name" value="DnaB_C"/>
    <property type="match status" value="1"/>
</dbReference>
<dbReference type="RefSeq" id="WP_116491635.1">
    <property type="nucleotide sequence ID" value="NZ_QDKO01000044.1"/>
</dbReference>
<evidence type="ECO:0000256" key="10">
    <source>
        <dbReference type="ARBA" id="ARBA00023235"/>
    </source>
</evidence>
<keyword evidence="3 14" id="KW-0639">Primosome</keyword>
<feature type="domain" description="SF4 helicase" evidence="15">
    <location>
        <begin position="198"/>
        <end position="496"/>
    </location>
</feature>
<evidence type="ECO:0000256" key="3">
    <source>
        <dbReference type="ARBA" id="ARBA00022515"/>
    </source>
</evidence>
<reference evidence="16 17" key="1">
    <citation type="submission" date="2018-04" db="EMBL/GenBank/DDBJ databases">
        <title>The genome sequence of Caulobacter sp. 736.</title>
        <authorList>
            <person name="Gao J."/>
            <person name="Sun J."/>
        </authorList>
    </citation>
    <scope>NUCLEOTIDE SEQUENCE [LARGE SCALE GENOMIC DNA]</scope>
    <source>
        <strain evidence="16 17">736</strain>
    </source>
</reference>
<dbReference type="InterPro" id="IPR007692">
    <property type="entry name" value="DNA_helicase_DnaB"/>
</dbReference>
<dbReference type="PROSITE" id="PS51199">
    <property type="entry name" value="SF4_HELICASE"/>
    <property type="match status" value="1"/>
</dbReference>
<dbReference type="EC" id="5.6.2.3" evidence="13 14"/>
<dbReference type="GO" id="GO:0016787">
    <property type="term" value="F:hydrolase activity"/>
    <property type="evidence" value="ECO:0007669"/>
    <property type="project" value="UniProtKB-KW"/>
</dbReference>
<evidence type="ECO:0000256" key="6">
    <source>
        <dbReference type="ARBA" id="ARBA00022801"/>
    </source>
</evidence>
<evidence type="ECO:0000256" key="11">
    <source>
        <dbReference type="ARBA" id="ARBA00044932"/>
    </source>
</evidence>
<keyword evidence="4 14" id="KW-0235">DNA replication</keyword>
<dbReference type="InterPro" id="IPR027417">
    <property type="entry name" value="P-loop_NTPase"/>
</dbReference>
<dbReference type="Pfam" id="PF00772">
    <property type="entry name" value="DnaB"/>
    <property type="match status" value="1"/>
</dbReference>
<dbReference type="FunFam" id="3.40.50.300:FF:000076">
    <property type="entry name" value="Replicative DNA helicase"/>
    <property type="match status" value="1"/>
</dbReference>
<dbReference type="InterPro" id="IPR007694">
    <property type="entry name" value="DNA_helicase_DnaB-like_C"/>
</dbReference>
<dbReference type="Gene3D" id="3.40.50.300">
    <property type="entry name" value="P-loop containing nucleotide triphosphate hydrolases"/>
    <property type="match status" value="1"/>
</dbReference>
<dbReference type="InterPro" id="IPR036185">
    <property type="entry name" value="DNA_heli_DnaB-like_N_sf"/>
</dbReference>
<keyword evidence="17" id="KW-1185">Reference proteome</keyword>
<keyword evidence="9 14" id="KW-0238">DNA-binding</keyword>
<evidence type="ECO:0000313" key="17">
    <source>
        <dbReference type="Proteomes" id="UP000244913"/>
    </source>
</evidence>
<proteinExistence type="inferred from homology"/>
<keyword evidence="10" id="KW-0413">Isomerase</keyword>
<dbReference type="Pfam" id="PF03796">
    <property type="entry name" value="DnaB_C"/>
    <property type="match status" value="1"/>
</dbReference>
<keyword evidence="5 14" id="KW-0547">Nucleotide-binding</keyword>
<dbReference type="InterPro" id="IPR003593">
    <property type="entry name" value="AAA+_ATPase"/>
</dbReference>
<evidence type="ECO:0000256" key="1">
    <source>
        <dbReference type="ARBA" id="ARBA00008428"/>
    </source>
</evidence>
<dbReference type="SMART" id="SM00382">
    <property type="entry name" value="AAA"/>
    <property type="match status" value="1"/>
</dbReference>
<comment type="function">
    <text evidence="11 14">The main replicative DNA helicase, it participates in initiation and elongation during chromosome replication. Travels ahead of the DNA replisome, separating dsDNA into templates for DNA synthesis. A processive ATP-dependent 5'-3' DNA helicase it has DNA-dependent ATPase activity.</text>
</comment>
<keyword evidence="7 14" id="KW-0347">Helicase</keyword>
<comment type="similarity">
    <text evidence="1 14">Belongs to the helicase family. DnaB subfamily.</text>
</comment>
<sequence>MSAAARTVVFEASVDAGPGPTINTAPHNLEAEQALLGVLLYDNAAYERLTDSLQGRHFYEPFHQRLFQSIETHIRKGQLAEPILLADEFKRDPAFEELGGIRYLADLVDRAPPAANVGDYARAVFDLALRRDLIRIGGEIAAAAHGHGDEKRPARDQIEAAEQQLYTLAESGAASSGFVSFGDALRGAVEMTAEAFQRDGGMSGLASDLIDLDQKIGGLHPSDLIVLAGRPSMGKTALATNIAFNVAKKYAWEPQPDGSRKTVSGGVVAFYSLEMSAEQLALRMLADASGVSGDKLRKGEIDASEFGRVRDAAMELQEAPLYIDATGGISIAKLTARARRLKRQVGLDLIVVDYLQLVTGSDLGSNASRVQEVSQITMGLKALAKELACPVIALSQLSRKTEEREDKRPQLSDLRESGSIEQDADMVWFVYREEYYLGRAEPREGTPEHLTWRERMDQVEGLAEVIIAKQRHGPIGTVRLSFNSDTTRFGNLARDHAFAQARDHLDD</sequence>
<evidence type="ECO:0000256" key="5">
    <source>
        <dbReference type="ARBA" id="ARBA00022741"/>
    </source>
</evidence>
<dbReference type="GO" id="GO:0005524">
    <property type="term" value="F:ATP binding"/>
    <property type="evidence" value="ECO:0007669"/>
    <property type="project" value="UniProtKB-UniRule"/>
</dbReference>
<evidence type="ECO:0000259" key="15">
    <source>
        <dbReference type="PROSITE" id="PS51199"/>
    </source>
</evidence>
<accession>A0A2T9IVM9</accession>
<dbReference type="SUPFAM" id="SSF48024">
    <property type="entry name" value="N-terminal domain of DnaB helicase"/>
    <property type="match status" value="1"/>
</dbReference>